<dbReference type="EMBL" id="JBGORX010000007">
    <property type="protein sequence ID" value="MFJ1269540.1"/>
    <property type="molecule type" value="Genomic_DNA"/>
</dbReference>
<feature type="domain" description="EamA" evidence="6">
    <location>
        <begin position="141"/>
        <end position="281"/>
    </location>
</feature>
<dbReference type="RefSeq" id="WP_400188358.1">
    <property type="nucleotide sequence ID" value="NZ_JBGORX010000007.1"/>
</dbReference>
<evidence type="ECO:0000313" key="8">
    <source>
        <dbReference type="Proteomes" id="UP001615550"/>
    </source>
</evidence>
<dbReference type="SUPFAM" id="SSF103481">
    <property type="entry name" value="Multidrug resistance efflux transporter EmrE"/>
    <property type="match status" value="2"/>
</dbReference>
<accession>A0ABW8DA05</accession>
<evidence type="ECO:0000256" key="1">
    <source>
        <dbReference type="ARBA" id="ARBA00004141"/>
    </source>
</evidence>
<feature type="transmembrane region" description="Helical" evidence="5">
    <location>
        <begin position="88"/>
        <end position="108"/>
    </location>
</feature>
<feature type="transmembrane region" description="Helical" evidence="5">
    <location>
        <begin position="32"/>
        <end position="51"/>
    </location>
</feature>
<keyword evidence="4 5" id="KW-0472">Membrane</keyword>
<keyword evidence="8" id="KW-1185">Reference proteome</keyword>
<feature type="transmembrane region" description="Helical" evidence="5">
    <location>
        <begin position="115"/>
        <end position="134"/>
    </location>
</feature>
<proteinExistence type="predicted"/>
<evidence type="ECO:0000313" key="7">
    <source>
        <dbReference type="EMBL" id="MFJ1269540.1"/>
    </source>
</evidence>
<feature type="transmembrane region" description="Helical" evidence="5">
    <location>
        <begin position="264"/>
        <end position="284"/>
    </location>
</feature>
<dbReference type="InterPro" id="IPR050638">
    <property type="entry name" value="AA-Vitamin_Transporters"/>
</dbReference>
<gene>
    <name evidence="7" type="ORF">ACD661_13315</name>
</gene>
<dbReference type="Proteomes" id="UP001615550">
    <property type="component" value="Unassembled WGS sequence"/>
</dbReference>
<reference evidence="7 8" key="1">
    <citation type="submission" date="2024-08" db="EMBL/GenBank/DDBJ databases">
        <title>Draft Genome Sequence of Legionella lytica strain DSB2004, Isolated From a Fire Sprinkler System.</title>
        <authorList>
            <person name="Everhart A.D."/>
            <person name="Kidane D.T."/>
            <person name="Farone A.L."/>
            <person name="Farone M.B."/>
        </authorList>
    </citation>
    <scope>NUCLEOTIDE SEQUENCE [LARGE SCALE GENOMIC DNA]</scope>
    <source>
        <strain evidence="7 8">DSB2004</strain>
    </source>
</reference>
<feature type="transmembrane region" description="Helical" evidence="5">
    <location>
        <begin position="238"/>
        <end position="258"/>
    </location>
</feature>
<sequence length="301" mass="32656">MPISHVLLALVVVLVWGVNFLFVSIGLTEISPLLLCALRFLVASVPAIFFVKLPRKSFKMVALYGVVMFALQFSLLFIGMSVGMPAGIASILIQVQVFFSMFFAVVLLGEEPNIGQIMGALVSFSGIVLVAMHFDHDISLAGFVFILAAAATWGIGNLITKQIKGEHVSMVSLIVWGSFVACIPMFLISLIVEGASNFTSTFAHISWKGVGALFYIVFASTWIGYGLWNWLMARYPVGMVAPFTLLVPVVAMVSSVFFLGEPFYMWKLVAGLLVISGLCINILGSRFLAVKPRINVDAEAA</sequence>
<keyword evidence="3 5" id="KW-1133">Transmembrane helix</keyword>
<feature type="transmembrane region" description="Helical" evidence="5">
    <location>
        <begin position="7"/>
        <end position="26"/>
    </location>
</feature>
<comment type="subcellular location">
    <subcellularLocation>
        <location evidence="1">Membrane</location>
        <topology evidence="1">Multi-pass membrane protein</topology>
    </subcellularLocation>
</comment>
<comment type="caution">
    <text evidence="7">The sequence shown here is derived from an EMBL/GenBank/DDBJ whole genome shotgun (WGS) entry which is preliminary data.</text>
</comment>
<feature type="transmembrane region" description="Helical" evidence="5">
    <location>
        <begin position="63"/>
        <end position="82"/>
    </location>
</feature>
<dbReference type="InterPro" id="IPR000620">
    <property type="entry name" value="EamA_dom"/>
</dbReference>
<organism evidence="7 8">
    <name type="scientific">Legionella lytica</name>
    <dbReference type="NCBI Taxonomy" id="96232"/>
    <lineage>
        <taxon>Bacteria</taxon>
        <taxon>Pseudomonadati</taxon>
        <taxon>Pseudomonadota</taxon>
        <taxon>Gammaproteobacteria</taxon>
        <taxon>Legionellales</taxon>
        <taxon>Legionellaceae</taxon>
        <taxon>Legionella</taxon>
    </lineage>
</organism>
<protein>
    <submittedName>
        <fullName evidence="7">EamA family transporter</fullName>
    </submittedName>
</protein>
<feature type="transmembrane region" description="Helical" evidence="5">
    <location>
        <begin position="140"/>
        <end position="159"/>
    </location>
</feature>
<feature type="domain" description="EamA" evidence="6">
    <location>
        <begin position="6"/>
        <end position="131"/>
    </location>
</feature>
<dbReference type="PANTHER" id="PTHR32322">
    <property type="entry name" value="INNER MEMBRANE TRANSPORTER"/>
    <property type="match status" value="1"/>
</dbReference>
<evidence type="ECO:0000256" key="5">
    <source>
        <dbReference type="SAM" id="Phobius"/>
    </source>
</evidence>
<evidence type="ECO:0000256" key="2">
    <source>
        <dbReference type="ARBA" id="ARBA00022692"/>
    </source>
</evidence>
<dbReference type="Pfam" id="PF00892">
    <property type="entry name" value="EamA"/>
    <property type="match status" value="2"/>
</dbReference>
<feature type="transmembrane region" description="Helical" evidence="5">
    <location>
        <begin position="212"/>
        <end position="231"/>
    </location>
</feature>
<dbReference type="InterPro" id="IPR037185">
    <property type="entry name" value="EmrE-like"/>
</dbReference>
<evidence type="ECO:0000256" key="3">
    <source>
        <dbReference type="ARBA" id="ARBA00022989"/>
    </source>
</evidence>
<evidence type="ECO:0000259" key="6">
    <source>
        <dbReference type="Pfam" id="PF00892"/>
    </source>
</evidence>
<feature type="transmembrane region" description="Helical" evidence="5">
    <location>
        <begin position="171"/>
        <end position="192"/>
    </location>
</feature>
<name>A0ABW8DA05_9GAMM</name>
<dbReference type="PANTHER" id="PTHR32322:SF9">
    <property type="entry name" value="AMINO-ACID METABOLITE EFFLUX PUMP-RELATED"/>
    <property type="match status" value="1"/>
</dbReference>
<evidence type="ECO:0000256" key="4">
    <source>
        <dbReference type="ARBA" id="ARBA00023136"/>
    </source>
</evidence>
<keyword evidence="2 5" id="KW-0812">Transmembrane</keyword>